<dbReference type="AlphaFoldDB" id="A0A9P1DN87"/>
<keyword evidence="1" id="KW-0812">Transmembrane</keyword>
<proteinExistence type="predicted"/>
<dbReference type="OrthoDB" id="5586934at2759"/>
<feature type="transmembrane region" description="Helical" evidence="1">
    <location>
        <begin position="114"/>
        <end position="133"/>
    </location>
</feature>
<dbReference type="EMBL" id="CAMXCT020005487">
    <property type="protein sequence ID" value="CAL1165857.1"/>
    <property type="molecule type" value="Genomic_DNA"/>
</dbReference>
<evidence type="ECO:0000313" key="4">
    <source>
        <dbReference type="Proteomes" id="UP001152797"/>
    </source>
</evidence>
<feature type="transmembrane region" description="Helical" evidence="1">
    <location>
        <begin position="248"/>
        <end position="270"/>
    </location>
</feature>
<protein>
    <recommendedName>
        <fullName evidence="5">Membrane permease</fullName>
    </recommendedName>
</protein>
<accession>A0A9P1DN87</accession>
<keyword evidence="1" id="KW-0472">Membrane</keyword>
<dbReference type="PANTHER" id="PTHR33802:SF2">
    <property type="entry name" value="EF-HAND DOMAIN-CONTAINING PROTEIN"/>
    <property type="match status" value="1"/>
</dbReference>
<organism evidence="2">
    <name type="scientific">Cladocopium goreaui</name>
    <dbReference type="NCBI Taxonomy" id="2562237"/>
    <lineage>
        <taxon>Eukaryota</taxon>
        <taxon>Sar</taxon>
        <taxon>Alveolata</taxon>
        <taxon>Dinophyceae</taxon>
        <taxon>Suessiales</taxon>
        <taxon>Symbiodiniaceae</taxon>
        <taxon>Cladocopium</taxon>
    </lineage>
</organism>
<evidence type="ECO:0000313" key="3">
    <source>
        <dbReference type="EMBL" id="CAL1165857.1"/>
    </source>
</evidence>
<feature type="transmembrane region" description="Helical" evidence="1">
    <location>
        <begin position="58"/>
        <end position="75"/>
    </location>
</feature>
<dbReference type="PANTHER" id="PTHR33802">
    <property type="entry name" value="SI:CH211-161H7.5-RELATED"/>
    <property type="match status" value="1"/>
</dbReference>
<reference evidence="2" key="1">
    <citation type="submission" date="2022-10" db="EMBL/GenBank/DDBJ databases">
        <authorList>
            <person name="Chen Y."/>
            <person name="Dougan E. K."/>
            <person name="Chan C."/>
            <person name="Rhodes N."/>
            <person name="Thang M."/>
        </authorList>
    </citation>
    <scope>NUCLEOTIDE SEQUENCE</scope>
</reference>
<keyword evidence="4" id="KW-1185">Reference proteome</keyword>
<reference evidence="3" key="2">
    <citation type="submission" date="2024-04" db="EMBL/GenBank/DDBJ databases">
        <authorList>
            <person name="Chen Y."/>
            <person name="Shah S."/>
            <person name="Dougan E. K."/>
            <person name="Thang M."/>
            <person name="Chan C."/>
        </authorList>
    </citation>
    <scope>NUCLEOTIDE SEQUENCE [LARGE SCALE GENOMIC DNA]</scope>
</reference>
<dbReference type="EMBL" id="CAMXCT030005487">
    <property type="protein sequence ID" value="CAL4799794.1"/>
    <property type="molecule type" value="Genomic_DNA"/>
</dbReference>
<comment type="caution">
    <text evidence="2">The sequence shown here is derived from an EMBL/GenBank/DDBJ whole genome shotgun (WGS) entry which is preliminary data.</text>
</comment>
<sequence>MAGYSSEMATPLGWRNWANLLAYLVNLGLTYGSLTGIFGQTNTALSQKYQTLVTPAGYAFSIWGPIFIWEGIFAVTQMFPSFRSNNVITYMTPWWIAACTFQCCWTLSFAQESIFISFWCMVGILLSLLGGIYRTDLQPHSNKEFWLLRAPFSLHGGWIVAASAVNFCVLADRYQASPEVMLAFAMLSFCAISSIVCLMTFAAPRADAIIGLVACWALAGVRSELVKAENLRRPTRYNFYDWPEVDVSAVRLCALVLSLVCLFLAVVATLRRIAPRKSAPLDAFENRALRV</sequence>
<feature type="transmembrane region" description="Helical" evidence="1">
    <location>
        <begin position="20"/>
        <end position="38"/>
    </location>
</feature>
<feature type="transmembrane region" description="Helical" evidence="1">
    <location>
        <begin position="154"/>
        <end position="174"/>
    </location>
</feature>
<evidence type="ECO:0000256" key="1">
    <source>
        <dbReference type="SAM" id="Phobius"/>
    </source>
</evidence>
<keyword evidence="1" id="KW-1133">Transmembrane helix</keyword>
<evidence type="ECO:0008006" key="5">
    <source>
        <dbReference type="Google" id="ProtNLM"/>
    </source>
</evidence>
<evidence type="ECO:0000313" key="2">
    <source>
        <dbReference type="EMBL" id="CAI4012482.1"/>
    </source>
</evidence>
<dbReference type="EMBL" id="CAMXCT010005487">
    <property type="protein sequence ID" value="CAI4012482.1"/>
    <property type="molecule type" value="Genomic_DNA"/>
</dbReference>
<dbReference type="Proteomes" id="UP001152797">
    <property type="component" value="Unassembled WGS sequence"/>
</dbReference>
<name>A0A9P1DN87_9DINO</name>
<feature type="transmembrane region" description="Helical" evidence="1">
    <location>
        <begin position="87"/>
        <end position="108"/>
    </location>
</feature>
<feature type="transmembrane region" description="Helical" evidence="1">
    <location>
        <begin position="180"/>
        <end position="201"/>
    </location>
</feature>
<gene>
    <name evidence="2" type="ORF">C1SCF055_LOCUS37541</name>
</gene>